<dbReference type="InterPro" id="IPR040086">
    <property type="entry name" value="MJ0683-like"/>
</dbReference>
<dbReference type="PANTHER" id="PTHR43432:SF5">
    <property type="entry name" value="ELP3_MIAA_NIFB-LIKE RADICAL SAM CORE DOMAIN-CONTAINING PROTEIN"/>
    <property type="match status" value="1"/>
</dbReference>
<dbReference type="PANTHER" id="PTHR43432">
    <property type="entry name" value="SLR0285 PROTEIN"/>
    <property type="match status" value="1"/>
</dbReference>
<dbReference type="RefSeq" id="WP_072948364.1">
    <property type="nucleotide sequence ID" value="NZ_FRCT01000002.1"/>
</dbReference>
<dbReference type="Gene3D" id="3.80.30.30">
    <property type="match status" value="1"/>
</dbReference>
<dbReference type="Proteomes" id="UP000184394">
    <property type="component" value="Unassembled WGS sequence"/>
</dbReference>
<evidence type="ECO:0000256" key="1">
    <source>
        <dbReference type="ARBA" id="ARBA00022723"/>
    </source>
</evidence>
<dbReference type="OrthoDB" id="9785699at2"/>
<reference evidence="5 6" key="1">
    <citation type="submission" date="2016-11" db="EMBL/GenBank/DDBJ databases">
        <authorList>
            <person name="Jaros S."/>
            <person name="Januszkiewicz K."/>
            <person name="Wedrychowicz H."/>
        </authorList>
    </citation>
    <scope>NUCLEOTIDE SEQUENCE [LARGE SCALE GENOMIC DNA]</scope>
    <source>
        <strain evidence="5 6">Y1</strain>
    </source>
</reference>
<sequence>MHFVEAKGILYSKNGMNLYRGCTHGCIYCDSRSKCYNMPHAFEDIEVKINAPQLLEKALRSKRKKCMIGTGAMCDPYMPVEAELKLTRRCLELIERYQFGAAVQTKSDLILRDIDLLTSINEQQKAVVQLTMTTFDDELCGMIEPNVCRTSRRFEVLMEIKKRDIPTIVWLTPFLPYINDTEENLIGLLNYCAEAGVKGIISFGIGLTLREGNREYFYSALDRYFSGLSDRYRREFGYSYVIPSPDSSRLMGIIDDFCERYGIMHDNDRCFEYMSELPEKYEQLSLF</sequence>
<evidence type="ECO:0000313" key="5">
    <source>
        <dbReference type="EMBL" id="SHM22397.1"/>
    </source>
</evidence>
<proteinExistence type="predicted"/>
<dbReference type="GO" id="GO:0016829">
    <property type="term" value="F:lyase activity"/>
    <property type="evidence" value="ECO:0007669"/>
    <property type="project" value="UniProtKB-KW"/>
</dbReference>
<evidence type="ECO:0000259" key="4">
    <source>
        <dbReference type="Pfam" id="PF04055"/>
    </source>
</evidence>
<dbReference type="Pfam" id="PF04055">
    <property type="entry name" value="Radical_SAM"/>
    <property type="match status" value="1"/>
</dbReference>
<dbReference type="CDD" id="cd01335">
    <property type="entry name" value="Radical_SAM"/>
    <property type="match status" value="1"/>
</dbReference>
<dbReference type="GO" id="GO:0051536">
    <property type="term" value="F:iron-sulfur cluster binding"/>
    <property type="evidence" value="ECO:0007669"/>
    <property type="project" value="UniProtKB-KW"/>
</dbReference>
<protein>
    <submittedName>
        <fullName evidence="5">DNA repair photolyase</fullName>
    </submittedName>
</protein>
<dbReference type="SUPFAM" id="SSF102114">
    <property type="entry name" value="Radical SAM enzymes"/>
    <property type="match status" value="1"/>
</dbReference>
<dbReference type="InterPro" id="IPR007197">
    <property type="entry name" value="rSAM"/>
</dbReference>
<feature type="domain" description="Radical SAM core" evidence="4">
    <location>
        <begin position="16"/>
        <end position="187"/>
    </location>
</feature>
<keyword evidence="2" id="KW-0408">Iron</keyword>
<evidence type="ECO:0000256" key="2">
    <source>
        <dbReference type="ARBA" id="ARBA00023004"/>
    </source>
</evidence>
<gene>
    <name evidence="5" type="ORF">SAMN04487860_10267</name>
</gene>
<evidence type="ECO:0000256" key="3">
    <source>
        <dbReference type="ARBA" id="ARBA00023014"/>
    </source>
</evidence>
<keyword evidence="1" id="KW-0479">Metal-binding</keyword>
<dbReference type="GO" id="GO:0046872">
    <property type="term" value="F:metal ion binding"/>
    <property type="evidence" value="ECO:0007669"/>
    <property type="project" value="UniProtKB-KW"/>
</dbReference>
<name>A0A1M7H310_RUMFL</name>
<keyword evidence="3" id="KW-0411">Iron-sulfur</keyword>
<evidence type="ECO:0000313" key="6">
    <source>
        <dbReference type="Proteomes" id="UP000184394"/>
    </source>
</evidence>
<keyword evidence="5" id="KW-0456">Lyase</keyword>
<dbReference type="SFLD" id="SFLDG01084">
    <property type="entry name" value="Uncharacterised_Radical_SAM_Su"/>
    <property type="match status" value="1"/>
</dbReference>
<accession>A0A1M7H310</accession>
<dbReference type="EMBL" id="FRCT01000002">
    <property type="protein sequence ID" value="SHM22397.1"/>
    <property type="molecule type" value="Genomic_DNA"/>
</dbReference>
<dbReference type="SFLD" id="SFLDS00029">
    <property type="entry name" value="Radical_SAM"/>
    <property type="match status" value="1"/>
</dbReference>
<dbReference type="AlphaFoldDB" id="A0A1M7H310"/>
<organism evidence="5 6">
    <name type="scientific">Ruminococcus flavefaciens</name>
    <dbReference type="NCBI Taxonomy" id="1265"/>
    <lineage>
        <taxon>Bacteria</taxon>
        <taxon>Bacillati</taxon>
        <taxon>Bacillota</taxon>
        <taxon>Clostridia</taxon>
        <taxon>Eubacteriales</taxon>
        <taxon>Oscillospiraceae</taxon>
        <taxon>Ruminococcus</taxon>
    </lineage>
</organism>
<dbReference type="InterPro" id="IPR058240">
    <property type="entry name" value="rSAM_sf"/>
</dbReference>